<dbReference type="RefSeq" id="WP_238128204.1">
    <property type="nucleotide sequence ID" value="NZ_JAHAIE010000006.1"/>
</dbReference>
<organism evidence="2 3">
    <name type="scientific">Varibaculum cambriense</name>
    <dbReference type="NCBI Taxonomy" id="184870"/>
    <lineage>
        <taxon>Bacteria</taxon>
        <taxon>Bacillati</taxon>
        <taxon>Actinomycetota</taxon>
        <taxon>Actinomycetes</taxon>
        <taxon>Actinomycetales</taxon>
        <taxon>Actinomycetaceae</taxon>
        <taxon>Varibaculum</taxon>
    </lineage>
</organism>
<keyword evidence="1" id="KW-1133">Transmembrane helix</keyword>
<protein>
    <recommendedName>
        <fullName evidence="4">Holin</fullName>
    </recommendedName>
</protein>
<feature type="transmembrane region" description="Helical" evidence="1">
    <location>
        <begin position="43"/>
        <end position="60"/>
    </location>
</feature>
<reference evidence="2" key="1">
    <citation type="submission" date="2022-01" db="EMBL/GenBank/DDBJ databases">
        <title>Collection of gut derived symbiotic bacterial strains cultured from healthy donors.</title>
        <authorList>
            <person name="Lin H."/>
            <person name="Kohout C."/>
            <person name="Waligurski E."/>
            <person name="Pamer E.G."/>
        </authorList>
    </citation>
    <scope>NUCLEOTIDE SEQUENCE</scope>
    <source>
        <strain evidence="2">DFI.7.46</strain>
    </source>
</reference>
<proteinExistence type="predicted"/>
<evidence type="ECO:0008006" key="4">
    <source>
        <dbReference type="Google" id="ProtNLM"/>
    </source>
</evidence>
<keyword evidence="1" id="KW-0812">Transmembrane</keyword>
<sequence>MGKHSKERISWLTPAVRGWLYGIITALVPLLIIYGVLDEQAAPLWLALAASILGTSTALAHTPLKKESLTIDFPTHSAR</sequence>
<feature type="transmembrane region" description="Helical" evidence="1">
    <location>
        <begin position="20"/>
        <end position="37"/>
    </location>
</feature>
<evidence type="ECO:0000313" key="2">
    <source>
        <dbReference type="EMBL" id="MCG4618261.1"/>
    </source>
</evidence>
<dbReference type="AlphaFoldDB" id="A0AAJ1EYG7"/>
<dbReference type="InterPro" id="IPR056390">
    <property type="entry name" value="Holin_phage"/>
</dbReference>
<keyword evidence="1" id="KW-0472">Membrane</keyword>
<name>A0AAJ1EYG7_9ACTO</name>
<comment type="caution">
    <text evidence="2">The sequence shown here is derived from an EMBL/GenBank/DDBJ whole genome shotgun (WGS) entry which is preliminary data.</text>
</comment>
<evidence type="ECO:0000313" key="3">
    <source>
        <dbReference type="Proteomes" id="UP001200537"/>
    </source>
</evidence>
<evidence type="ECO:0000256" key="1">
    <source>
        <dbReference type="SAM" id="Phobius"/>
    </source>
</evidence>
<dbReference type="Pfam" id="PF23809">
    <property type="entry name" value="Phage_holin_9"/>
    <property type="match status" value="1"/>
</dbReference>
<accession>A0AAJ1EYG7</accession>
<dbReference type="Proteomes" id="UP001200537">
    <property type="component" value="Unassembled WGS sequence"/>
</dbReference>
<dbReference type="EMBL" id="JAKNHJ010000013">
    <property type="protein sequence ID" value="MCG4618261.1"/>
    <property type="molecule type" value="Genomic_DNA"/>
</dbReference>
<gene>
    <name evidence="2" type="ORF">L0M99_07115</name>
</gene>